<comment type="caution">
    <text evidence="3">The sequence shown here is derived from an EMBL/GenBank/DDBJ whole genome shotgun (WGS) entry which is preliminary data.</text>
</comment>
<dbReference type="Proteomes" id="UP000324767">
    <property type="component" value="Unassembled WGS sequence"/>
</dbReference>
<dbReference type="EMBL" id="VXIT01000007">
    <property type="protein sequence ID" value="KAA6411640.1"/>
    <property type="molecule type" value="Genomic_DNA"/>
</dbReference>
<organism evidence="3 4">
    <name type="scientific">Lasallia pustulata</name>
    <dbReference type="NCBI Taxonomy" id="136370"/>
    <lineage>
        <taxon>Eukaryota</taxon>
        <taxon>Fungi</taxon>
        <taxon>Dikarya</taxon>
        <taxon>Ascomycota</taxon>
        <taxon>Pezizomycotina</taxon>
        <taxon>Lecanoromycetes</taxon>
        <taxon>OSLEUM clade</taxon>
        <taxon>Umbilicariomycetidae</taxon>
        <taxon>Umbilicariales</taxon>
        <taxon>Umbilicariaceae</taxon>
        <taxon>Lasallia</taxon>
    </lineage>
</organism>
<feature type="domain" description="Mtf2-like C-terminal" evidence="2">
    <location>
        <begin position="313"/>
        <end position="504"/>
    </location>
</feature>
<feature type="compositionally biased region" description="Low complexity" evidence="1">
    <location>
        <begin position="81"/>
        <end position="92"/>
    </location>
</feature>
<proteinExistence type="predicted"/>
<dbReference type="AlphaFoldDB" id="A0A5M8PQ52"/>
<evidence type="ECO:0000256" key="1">
    <source>
        <dbReference type="SAM" id="MobiDB-lite"/>
    </source>
</evidence>
<reference evidence="3 4" key="1">
    <citation type="submission" date="2019-09" db="EMBL/GenBank/DDBJ databases">
        <title>The hologenome of the rock-dwelling lichen Lasallia pustulata.</title>
        <authorList>
            <person name="Greshake Tzovaras B."/>
            <person name="Segers F."/>
            <person name="Bicker A."/>
            <person name="Dal Grande F."/>
            <person name="Otte J."/>
            <person name="Hankeln T."/>
            <person name="Schmitt I."/>
            <person name="Ebersberger I."/>
        </authorList>
    </citation>
    <scope>NUCLEOTIDE SEQUENCE [LARGE SCALE GENOMIC DNA]</scope>
    <source>
        <strain evidence="3">A1-1</strain>
    </source>
</reference>
<feature type="compositionally biased region" description="Basic residues" evidence="1">
    <location>
        <begin position="354"/>
        <end position="364"/>
    </location>
</feature>
<dbReference type="InterPro" id="IPR040009">
    <property type="entry name" value="Mtf2/C5D6.12-like"/>
</dbReference>
<feature type="region of interest" description="Disordered" evidence="1">
    <location>
        <begin position="68"/>
        <end position="104"/>
    </location>
</feature>
<dbReference type="Pfam" id="PF19189">
    <property type="entry name" value="Mtf2"/>
    <property type="match status" value="1"/>
</dbReference>
<feature type="region of interest" description="Disordered" evidence="1">
    <location>
        <begin position="349"/>
        <end position="384"/>
    </location>
</feature>
<name>A0A5M8PQ52_9LECA</name>
<sequence length="562" mass="63217">MASKGMARLHNPRNALRYAQYTSLLPVLYQPRRLQGLWETQRQSLGLHGHPQSCSAFSTSPYLRAVSDDDIPFEDSGSHGSAGPVRGRPPSSRVRHVPRESPQFPLPRAREAIPQTTQDLREKLFPSSFPDIFQESSPGPRQPRESTITAGEHEVFSRIFADLGAKDAPKAALEDDSLNDELEANRDPDEYLDRIFEAAIEMPRSSPTAEAEDKSDKDKHWIHPKSVLTFVDNFDVHSGNNDVISRTSLPLREEATRLNKARMNQAGYEYRATGVRTGSDDEPTDTIERLNDGQTEYKRKLHRARVVDRRKVESMLARAGTDVEIWRVLQDEVFSTVVRFQERLKAEEEENGRVSKKAAKKKGRSGIASDIDSKVTDPKAPPATKRMSEQVPLLAILETNYAAHCLYAIRLLRKYFRNSPYAMSLLPKIKSLGPISYVLGTSTDLYNELMFIKWREYSDLYGISVLGTEMRNRGLPVNQMTLEVLRAVLLMSKQGAKGKYGEVVMEWWRLQGSVAGLAKVSGLYGRLWSDYMEKRTQAGPGSAGWCEPDKGGRVEEGPHATV</sequence>
<feature type="compositionally biased region" description="Basic and acidic residues" evidence="1">
    <location>
        <begin position="547"/>
        <end position="562"/>
    </location>
</feature>
<dbReference type="OrthoDB" id="2444174at2759"/>
<accession>A0A5M8PQ52</accession>
<evidence type="ECO:0000313" key="4">
    <source>
        <dbReference type="Proteomes" id="UP000324767"/>
    </source>
</evidence>
<evidence type="ECO:0000259" key="2">
    <source>
        <dbReference type="Pfam" id="PF19189"/>
    </source>
</evidence>
<protein>
    <recommendedName>
        <fullName evidence="2">Mtf2-like C-terminal domain-containing protein</fullName>
    </recommendedName>
</protein>
<dbReference type="GO" id="GO:0005739">
    <property type="term" value="C:mitochondrion"/>
    <property type="evidence" value="ECO:0007669"/>
    <property type="project" value="InterPro"/>
</dbReference>
<dbReference type="PANTHER" id="PTHR39468">
    <property type="entry name" value="CHROMOSOME 7, WHOLE GENOME SHOTGUN SEQUENCE"/>
    <property type="match status" value="1"/>
</dbReference>
<feature type="region of interest" description="Disordered" evidence="1">
    <location>
        <begin position="538"/>
        <end position="562"/>
    </location>
</feature>
<gene>
    <name evidence="3" type="ORF">FRX48_04921</name>
</gene>
<dbReference type="PANTHER" id="PTHR39468:SF1">
    <property type="entry name" value="MTF2-LIKE C-TERMINAL DOMAIN-CONTAINING PROTEIN"/>
    <property type="match status" value="1"/>
</dbReference>
<evidence type="ECO:0000313" key="3">
    <source>
        <dbReference type="EMBL" id="KAA6411640.1"/>
    </source>
</evidence>
<dbReference type="InterPro" id="IPR043837">
    <property type="entry name" value="Mtf2-like_C"/>
</dbReference>